<dbReference type="RefSeq" id="WP_074705714.1">
    <property type="nucleotide sequence ID" value="NZ_CALAKB010000015.1"/>
</dbReference>
<reference evidence="9 10" key="1">
    <citation type="submission" date="2016-10" db="EMBL/GenBank/DDBJ databases">
        <authorList>
            <person name="Varghese N."/>
            <person name="Submissions S."/>
        </authorList>
    </citation>
    <scope>NUCLEOTIDE SEQUENCE [LARGE SCALE GENOMIC DNA]</scope>
    <source>
        <strain evidence="9 10">WCC6</strain>
    </source>
</reference>
<evidence type="ECO:0000256" key="6">
    <source>
        <dbReference type="ARBA" id="ARBA00022989"/>
    </source>
</evidence>
<sequence>MKPSSLSLSRPCTASLPSLVRDRRIQALRCAFPHTLPILAGFLFLGLTYGIWMHAAGFPFWYPMFMSLLIFSGSVEFVLVNLMVGVFDPAQVFLVSLMINARHLFYGLSMLDRYKGTGWKKLYLIFGLCDETFSINYTARIPENVDRGWFLFFITFLDHMYWFIGATLGGLFGGCLRFDTRGLGFVLTAMFVVIFLEQWLKEDSHVSSLLGLGIALVMLNLTGSQHFLLPSLGAILAVLLLLQKNLEQKGARP</sequence>
<dbReference type="PANTHER" id="PTHR34979">
    <property type="entry name" value="INNER MEMBRANE PROTEIN YGAZ"/>
    <property type="match status" value="1"/>
</dbReference>
<dbReference type="AlphaFoldDB" id="A0A1H2WMM7"/>
<dbReference type="InterPro" id="IPR011606">
    <property type="entry name" value="Brnchd-chn_aa_trnsp_permease"/>
</dbReference>
<feature type="transmembrane region" description="Helical" evidence="8">
    <location>
        <begin position="183"/>
        <end position="200"/>
    </location>
</feature>
<evidence type="ECO:0000256" key="7">
    <source>
        <dbReference type="ARBA" id="ARBA00023136"/>
    </source>
</evidence>
<comment type="similarity">
    <text evidence="2">Belongs to the AzlC family.</text>
</comment>
<evidence type="ECO:0000313" key="10">
    <source>
        <dbReference type="Proteomes" id="UP000182379"/>
    </source>
</evidence>
<evidence type="ECO:0000256" key="8">
    <source>
        <dbReference type="SAM" id="Phobius"/>
    </source>
</evidence>
<evidence type="ECO:0000313" key="9">
    <source>
        <dbReference type="EMBL" id="SDW81736.1"/>
    </source>
</evidence>
<dbReference type="Proteomes" id="UP000182379">
    <property type="component" value="Unassembled WGS sequence"/>
</dbReference>
<feature type="transmembrane region" description="Helical" evidence="8">
    <location>
        <begin position="149"/>
        <end position="171"/>
    </location>
</feature>
<evidence type="ECO:0000256" key="2">
    <source>
        <dbReference type="ARBA" id="ARBA00010735"/>
    </source>
</evidence>
<evidence type="ECO:0000256" key="3">
    <source>
        <dbReference type="ARBA" id="ARBA00022448"/>
    </source>
</evidence>
<keyword evidence="6 8" id="KW-1133">Transmembrane helix</keyword>
<dbReference type="Pfam" id="PF03591">
    <property type="entry name" value="AzlC"/>
    <property type="match status" value="1"/>
</dbReference>
<organism evidence="9 10">
    <name type="scientific">Acidaminococcus fermentans</name>
    <dbReference type="NCBI Taxonomy" id="905"/>
    <lineage>
        <taxon>Bacteria</taxon>
        <taxon>Bacillati</taxon>
        <taxon>Bacillota</taxon>
        <taxon>Negativicutes</taxon>
        <taxon>Acidaminococcales</taxon>
        <taxon>Acidaminococcaceae</taxon>
        <taxon>Acidaminococcus</taxon>
    </lineage>
</organism>
<dbReference type="GO" id="GO:1903785">
    <property type="term" value="P:L-valine transmembrane transport"/>
    <property type="evidence" value="ECO:0007669"/>
    <property type="project" value="TreeGrafter"/>
</dbReference>
<evidence type="ECO:0000256" key="1">
    <source>
        <dbReference type="ARBA" id="ARBA00004651"/>
    </source>
</evidence>
<gene>
    <name evidence="9" type="ORF">SAMN05216495_10694</name>
</gene>
<dbReference type="EMBL" id="FNOP01000006">
    <property type="protein sequence ID" value="SDW81736.1"/>
    <property type="molecule type" value="Genomic_DNA"/>
</dbReference>
<name>A0A1H2WMM7_ACIFE</name>
<dbReference type="GO" id="GO:0005886">
    <property type="term" value="C:plasma membrane"/>
    <property type="evidence" value="ECO:0007669"/>
    <property type="project" value="UniProtKB-SubCell"/>
</dbReference>
<comment type="caution">
    <text evidence="9">The sequence shown here is derived from an EMBL/GenBank/DDBJ whole genome shotgun (WGS) entry which is preliminary data.</text>
</comment>
<accession>A0A1H2WMM7</accession>
<protein>
    <submittedName>
        <fullName evidence="9">4-azaleucine resistance probable transporter AzlC</fullName>
    </submittedName>
</protein>
<feature type="transmembrane region" description="Helical" evidence="8">
    <location>
        <begin position="92"/>
        <end position="111"/>
    </location>
</feature>
<keyword evidence="3" id="KW-0813">Transport</keyword>
<feature type="transmembrane region" description="Helical" evidence="8">
    <location>
        <begin position="60"/>
        <end position="80"/>
    </location>
</feature>
<keyword evidence="7 8" id="KW-0472">Membrane</keyword>
<feature type="transmembrane region" description="Helical" evidence="8">
    <location>
        <begin position="212"/>
        <end position="242"/>
    </location>
</feature>
<feature type="transmembrane region" description="Helical" evidence="8">
    <location>
        <begin position="31"/>
        <end position="54"/>
    </location>
</feature>
<dbReference type="PANTHER" id="PTHR34979:SF1">
    <property type="entry name" value="INNER MEMBRANE PROTEIN YGAZ"/>
    <property type="match status" value="1"/>
</dbReference>
<keyword evidence="4" id="KW-1003">Cell membrane</keyword>
<keyword evidence="5 8" id="KW-0812">Transmembrane</keyword>
<evidence type="ECO:0000256" key="5">
    <source>
        <dbReference type="ARBA" id="ARBA00022692"/>
    </source>
</evidence>
<comment type="subcellular location">
    <subcellularLocation>
        <location evidence="1">Cell membrane</location>
        <topology evidence="1">Multi-pass membrane protein</topology>
    </subcellularLocation>
</comment>
<evidence type="ECO:0000256" key="4">
    <source>
        <dbReference type="ARBA" id="ARBA00022475"/>
    </source>
</evidence>
<proteinExistence type="inferred from homology"/>